<comment type="pathway">
    <text evidence="2">Lipid metabolism; sphingolipid metabolism.</text>
</comment>
<dbReference type="OrthoDB" id="1483400at2759"/>
<keyword evidence="7" id="KW-0328">Glycosyltransferase</keyword>
<feature type="transmembrane region" description="Helical" evidence="16">
    <location>
        <begin position="581"/>
        <end position="602"/>
    </location>
</feature>
<dbReference type="CDD" id="cd02520">
    <property type="entry name" value="Glucosylceramide_synthase"/>
    <property type="match status" value="1"/>
</dbReference>
<dbReference type="eggNOG" id="KOG2547">
    <property type="taxonomic scope" value="Eukaryota"/>
</dbReference>
<evidence type="ECO:0000256" key="3">
    <source>
        <dbReference type="ARBA" id="ARBA00004991"/>
    </source>
</evidence>
<evidence type="ECO:0000256" key="1">
    <source>
        <dbReference type="ARBA" id="ARBA00004141"/>
    </source>
</evidence>
<dbReference type="InterPro" id="IPR025993">
    <property type="entry name" value="Ceramide_glucosylTrfase"/>
</dbReference>
<dbReference type="GO" id="GO:0016020">
    <property type="term" value="C:membrane"/>
    <property type="evidence" value="ECO:0007669"/>
    <property type="project" value="UniProtKB-SubCell"/>
</dbReference>
<name>A0A0L0SHC5_ALLM3</name>
<dbReference type="Proteomes" id="UP000054350">
    <property type="component" value="Unassembled WGS sequence"/>
</dbReference>
<keyword evidence="11 16" id="KW-0472">Membrane</keyword>
<keyword evidence="10 16" id="KW-1133">Transmembrane helix</keyword>
<sequence>MSRLPWRAWVHRHAGASELAPACTHGQFVLARGNVLDDGVSSRLPLRPTSPGEPGKHFVLQLIAAPATCAFLPSHPTSCSPRWPVEMDYRYSSSPASSSAPTQRRCCSRCNPPDPLDSTTHTPTMPESVWDALSAVLHDGRAKDAAFVLGLAWWLFAMTVISVGTITTFVRFWAADHATAVARSRQASAAVSASASSYALSNPPPAPAALPTPAAVAARLRHADGAASSDPLLPDRARSRSSSLAAAGGVEERGDCAVWPGVTILRPLKGVDCNLRTNLAASFMQEYPTDKLEIIFCVANAADPAIELVQELMLEHSEFNAKLVVGELMVGENPKINNLIRGYDKATHDIVWICDSNVWVSPPTLRHSIEALTNPAGARRGPWPLCNRHARVGMVHHLPVAEAPTSLGADLEWFFLNAVHAKMYVGLNWLSVSSCIIGKSTLFRRSDLATAGGLRAFGQFMAEDNMMGTALWNRGLAHVMTTDRARQALGTITTRDFYGRRIRWGRIRKYTVLLATVVEPLSESLAMAAIFAMLVRHAAARMHCLWIPSAGTLFAIHTLAWLVVDYLLAKKLVAPAPALPWYRFAATWLAREVTALPLYLWAMAGACVAWRDATYQLLPGGTVRRIGGTAVSGAHPPASPPPATPITNSPTATKDPKLVGMHAPVPSPLVLATATVSPSTPAAPSSPTLQDASSVSPAPSSRRTGSVSSLTSAVASGSDSASSSSGSFSARMRRAPSHRKVDSGVAHDDGGPKAKATGATTKRRARTYVTVLPAGDAATTTTTTTARTRSARATKKDVPLPPSPFSPGLLPDVAADHVVNGGEVGLDLRSVMARTAAPRPAHAVGKTRSAGARTRPSAATRSAAVVVAATAAAGPDLAVDVTARRATVAAVAGV</sequence>
<dbReference type="EMBL" id="GG745339">
    <property type="protein sequence ID" value="KNE61852.1"/>
    <property type="molecule type" value="Genomic_DNA"/>
</dbReference>
<dbReference type="Pfam" id="PF13506">
    <property type="entry name" value="Glyco_transf_21"/>
    <property type="match status" value="2"/>
</dbReference>
<evidence type="ECO:0000256" key="6">
    <source>
        <dbReference type="ARBA" id="ARBA00019988"/>
    </source>
</evidence>
<keyword evidence="9 16" id="KW-0812">Transmembrane</keyword>
<evidence type="ECO:0000256" key="4">
    <source>
        <dbReference type="ARBA" id="ARBA00006739"/>
    </source>
</evidence>
<dbReference type="AlphaFoldDB" id="A0A0L0SHC5"/>
<evidence type="ECO:0000256" key="13">
    <source>
        <dbReference type="ARBA" id="ARBA00031543"/>
    </source>
</evidence>
<keyword evidence="8" id="KW-0808">Transferase</keyword>
<evidence type="ECO:0000256" key="7">
    <source>
        <dbReference type="ARBA" id="ARBA00022676"/>
    </source>
</evidence>
<feature type="region of interest" description="Disordered" evidence="15">
    <location>
        <begin position="628"/>
        <end position="663"/>
    </location>
</feature>
<evidence type="ECO:0000313" key="18">
    <source>
        <dbReference type="Proteomes" id="UP000054350"/>
    </source>
</evidence>
<accession>A0A0L0SHC5</accession>
<comment type="subcellular location">
    <subcellularLocation>
        <location evidence="1">Membrane</location>
        <topology evidence="1">Multi-pass membrane protein</topology>
    </subcellularLocation>
</comment>
<feature type="compositionally biased region" description="Low complexity" evidence="15">
    <location>
        <begin position="676"/>
        <end position="703"/>
    </location>
</feature>
<evidence type="ECO:0000313" key="17">
    <source>
        <dbReference type="EMBL" id="KNE61852.1"/>
    </source>
</evidence>
<feature type="compositionally biased region" description="Low complexity" evidence="15">
    <location>
        <begin position="779"/>
        <end position="788"/>
    </location>
</feature>
<proteinExistence type="inferred from homology"/>
<feature type="transmembrane region" description="Helical" evidence="16">
    <location>
        <begin position="151"/>
        <end position="174"/>
    </location>
</feature>
<evidence type="ECO:0000256" key="16">
    <source>
        <dbReference type="SAM" id="Phobius"/>
    </source>
</evidence>
<evidence type="ECO:0000256" key="11">
    <source>
        <dbReference type="ARBA" id="ARBA00023136"/>
    </source>
</evidence>
<organism evidence="17 18">
    <name type="scientific">Allomyces macrogynus (strain ATCC 38327)</name>
    <name type="common">Allomyces javanicus var. macrogynus</name>
    <dbReference type="NCBI Taxonomy" id="578462"/>
    <lineage>
        <taxon>Eukaryota</taxon>
        <taxon>Fungi</taxon>
        <taxon>Fungi incertae sedis</taxon>
        <taxon>Blastocladiomycota</taxon>
        <taxon>Blastocladiomycetes</taxon>
        <taxon>Blastocladiales</taxon>
        <taxon>Blastocladiaceae</taxon>
        <taxon>Allomyces</taxon>
    </lineage>
</organism>
<dbReference type="Gene3D" id="3.90.550.10">
    <property type="entry name" value="Spore Coat Polysaccharide Biosynthesis Protein SpsA, Chain A"/>
    <property type="match status" value="1"/>
</dbReference>
<evidence type="ECO:0000256" key="5">
    <source>
        <dbReference type="ARBA" id="ARBA00012699"/>
    </source>
</evidence>
<evidence type="ECO:0000256" key="15">
    <source>
        <dbReference type="SAM" id="MobiDB-lite"/>
    </source>
</evidence>
<evidence type="ECO:0000256" key="12">
    <source>
        <dbReference type="ARBA" id="ARBA00031017"/>
    </source>
</evidence>
<dbReference type="VEuPathDB" id="FungiDB:AMAG_07125"/>
<feature type="transmembrane region" description="Helical" evidence="16">
    <location>
        <begin position="546"/>
        <end position="569"/>
    </location>
</feature>
<reference evidence="18" key="2">
    <citation type="submission" date="2009-11" db="EMBL/GenBank/DDBJ databases">
        <title>The Genome Sequence of Allomyces macrogynus strain ATCC 38327.</title>
        <authorList>
            <consortium name="The Broad Institute Genome Sequencing Platform"/>
            <person name="Russ C."/>
            <person name="Cuomo C."/>
            <person name="Shea T."/>
            <person name="Young S.K."/>
            <person name="Zeng Q."/>
            <person name="Koehrsen M."/>
            <person name="Haas B."/>
            <person name="Borodovsky M."/>
            <person name="Guigo R."/>
            <person name="Alvarado L."/>
            <person name="Berlin A."/>
            <person name="Borenstein D."/>
            <person name="Chen Z."/>
            <person name="Engels R."/>
            <person name="Freedman E."/>
            <person name="Gellesch M."/>
            <person name="Goldberg J."/>
            <person name="Griggs A."/>
            <person name="Gujja S."/>
            <person name="Heiman D."/>
            <person name="Hepburn T."/>
            <person name="Howarth C."/>
            <person name="Jen D."/>
            <person name="Larson L."/>
            <person name="Lewis B."/>
            <person name="Mehta T."/>
            <person name="Park D."/>
            <person name="Pearson M."/>
            <person name="Roberts A."/>
            <person name="Saif S."/>
            <person name="Shenoy N."/>
            <person name="Sisk P."/>
            <person name="Stolte C."/>
            <person name="Sykes S."/>
            <person name="Walk T."/>
            <person name="White J."/>
            <person name="Yandava C."/>
            <person name="Burger G."/>
            <person name="Gray M.W."/>
            <person name="Holland P.W.H."/>
            <person name="King N."/>
            <person name="Lang F.B.F."/>
            <person name="Roger A.J."/>
            <person name="Ruiz-Trillo I."/>
            <person name="Lander E."/>
            <person name="Nusbaum C."/>
        </authorList>
    </citation>
    <scope>NUCLEOTIDE SEQUENCE [LARGE SCALE GENOMIC DNA]</scope>
    <source>
        <strain evidence="18">ATCC 38327</strain>
    </source>
</reference>
<reference evidence="17 18" key="1">
    <citation type="submission" date="2009-11" db="EMBL/GenBank/DDBJ databases">
        <title>Annotation of Allomyces macrogynus ATCC 38327.</title>
        <authorList>
            <consortium name="The Broad Institute Genome Sequencing Platform"/>
            <person name="Russ C."/>
            <person name="Cuomo C."/>
            <person name="Burger G."/>
            <person name="Gray M.W."/>
            <person name="Holland P.W.H."/>
            <person name="King N."/>
            <person name="Lang F.B.F."/>
            <person name="Roger A.J."/>
            <person name="Ruiz-Trillo I."/>
            <person name="Young S.K."/>
            <person name="Zeng Q."/>
            <person name="Gargeya S."/>
            <person name="Fitzgerald M."/>
            <person name="Haas B."/>
            <person name="Abouelleil A."/>
            <person name="Alvarado L."/>
            <person name="Arachchi H.M."/>
            <person name="Berlin A."/>
            <person name="Chapman S.B."/>
            <person name="Gearin G."/>
            <person name="Goldberg J."/>
            <person name="Griggs A."/>
            <person name="Gujja S."/>
            <person name="Hansen M."/>
            <person name="Heiman D."/>
            <person name="Howarth C."/>
            <person name="Larimer J."/>
            <person name="Lui A."/>
            <person name="MacDonald P.J.P."/>
            <person name="McCowen C."/>
            <person name="Montmayeur A."/>
            <person name="Murphy C."/>
            <person name="Neiman D."/>
            <person name="Pearson M."/>
            <person name="Priest M."/>
            <person name="Roberts A."/>
            <person name="Saif S."/>
            <person name="Shea T."/>
            <person name="Sisk P."/>
            <person name="Stolte C."/>
            <person name="Sykes S."/>
            <person name="Wortman J."/>
            <person name="Nusbaum C."/>
            <person name="Birren B."/>
        </authorList>
    </citation>
    <scope>NUCLEOTIDE SEQUENCE [LARGE SCALE GENOMIC DNA]</scope>
    <source>
        <strain evidence="17 18">ATCC 38327</strain>
    </source>
</reference>
<dbReference type="STRING" id="578462.A0A0L0SHC5"/>
<feature type="region of interest" description="Disordered" evidence="15">
    <location>
        <begin position="779"/>
        <end position="803"/>
    </location>
</feature>
<comment type="similarity">
    <text evidence="4">Belongs to the glycosyltransferase 2 family.</text>
</comment>
<feature type="region of interest" description="Disordered" evidence="15">
    <location>
        <begin position="837"/>
        <end position="857"/>
    </location>
</feature>
<dbReference type="PANTHER" id="PTHR12726">
    <property type="entry name" value="CERAMIDE GLUCOSYLTRANSFERASE"/>
    <property type="match status" value="1"/>
</dbReference>
<gene>
    <name evidence="17" type="ORF">AMAG_07125</name>
</gene>
<dbReference type="UniPathway" id="UPA00222"/>
<dbReference type="GO" id="GO:0006679">
    <property type="term" value="P:glucosylceramide biosynthetic process"/>
    <property type="evidence" value="ECO:0007669"/>
    <property type="project" value="TreeGrafter"/>
</dbReference>
<evidence type="ECO:0000256" key="2">
    <source>
        <dbReference type="ARBA" id="ARBA00004760"/>
    </source>
</evidence>
<feature type="region of interest" description="Disordered" evidence="15">
    <location>
        <begin position="676"/>
        <end position="761"/>
    </location>
</feature>
<comment type="pathway">
    <text evidence="3">Sphingolipid metabolism.</text>
</comment>
<feature type="transmembrane region" description="Helical" evidence="16">
    <location>
        <begin position="510"/>
        <end position="534"/>
    </location>
</feature>
<feature type="region of interest" description="Disordered" evidence="15">
    <location>
        <begin position="94"/>
        <end position="123"/>
    </location>
</feature>
<feature type="compositionally biased region" description="Basic and acidic residues" evidence="15">
    <location>
        <begin position="739"/>
        <end position="752"/>
    </location>
</feature>
<dbReference type="GO" id="GO:0008120">
    <property type="term" value="F:ceramide glucosyltransferase activity"/>
    <property type="evidence" value="ECO:0007669"/>
    <property type="project" value="UniProtKB-EC"/>
</dbReference>
<evidence type="ECO:0000256" key="10">
    <source>
        <dbReference type="ARBA" id="ARBA00022989"/>
    </source>
</evidence>
<evidence type="ECO:0000256" key="9">
    <source>
        <dbReference type="ARBA" id="ARBA00022692"/>
    </source>
</evidence>
<feature type="compositionally biased region" description="Low complexity" evidence="15">
    <location>
        <begin position="847"/>
        <end position="857"/>
    </location>
</feature>
<dbReference type="PANTHER" id="PTHR12726:SF0">
    <property type="entry name" value="CERAMIDE GLUCOSYLTRANSFERASE"/>
    <property type="match status" value="1"/>
</dbReference>
<feature type="compositionally biased region" description="Low complexity" evidence="15">
    <location>
        <begin position="712"/>
        <end position="730"/>
    </location>
</feature>
<protein>
    <recommendedName>
        <fullName evidence="6">Ceramide glucosyltransferase</fullName>
        <ecNumber evidence="5">2.4.1.80</ecNumber>
    </recommendedName>
    <alternativeName>
        <fullName evidence="13">Glucosylceramide synthase</fullName>
    </alternativeName>
    <alternativeName>
        <fullName evidence="14">UDP-glucose ceramide glucosyltransferase</fullName>
    </alternativeName>
    <alternativeName>
        <fullName evidence="12">UDP-glucose:N-acylsphingosine D-glucosyltransferase</fullName>
    </alternativeName>
</protein>
<dbReference type="EC" id="2.4.1.80" evidence="5"/>
<keyword evidence="18" id="KW-1185">Reference proteome</keyword>
<dbReference type="SUPFAM" id="SSF53448">
    <property type="entry name" value="Nucleotide-diphospho-sugar transferases"/>
    <property type="match status" value="1"/>
</dbReference>
<dbReference type="InterPro" id="IPR029044">
    <property type="entry name" value="Nucleotide-diphossugar_trans"/>
</dbReference>
<evidence type="ECO:0000256" key="14">
    <source>
        <dbReference type="ARBA" id="ARBA00032575"/>
    </source>
</evidence>
<evidence type="ECO:0000256" key="8">
    <source>
        <dbReference type="ARBA" id="ARBA00022679"/>
    </source>
</evidence>